<feature type="non-terminal residue" evidence="5">
    <location>
        <position position="1"/>
    </location>
</feature>
<evidence type="ECO:0000259" key="3">
    <source>
        <dbReference type="Pfam" id="PF14111"/>
    </source>
</evidence>
<sequence length="660" mass="73982">MAESPECSSAREPATAAGDNGGHGFRSEPSIEDRLENLKLHGEEEIDLDFSGELEDLIKENRWMALFKVHTTKSFSHAALLKQMRNAWSSAKEITFKVMGSNLFLVQFQCLGDWNRVMDGGPWIFRGSSVILQEYDGFSNVYEYKLDKIPVWARIQGVPEGLMKKKELAEKVAKKVGGPPLTVIVNEGKINPLKYLRARVFIDVAKPLVRFVPITIKEQKKYPVLYEKLPAFCFFCGCIGHEMDECGDGVHNEKDCEWGDWLLADFDSNSTGGPFNRPDGRAPSTGGGLRGGSRGRGRGRGRGGYVNDYDMSEAEDDLEDTEDPMTALTIPRKRMVRSEGKVDSDGSSKLPGQVAANVKKNDGDTGPTDNSIGRVADKTSNGRDVRVSLCSLAAPPSTSWVQLYTDDEVSMNPTIVSADGDHLLIHMIVADEGMFKAKYPHNFFVYRADLDRPCLWPLPPPSGCISSNHTGIARNGEGSRADRWEMKQIGMPYDEDAGLVEHGWETDAMFSIDGFIGWADYHHGIMFCNVFSPDPELRFLRFPVVETSHGYYERGRPTMYRTVSNCRGHLLFVDVNNGRDNRCVIREYGSRCSIMTWTLRMPQLQWELDATLLPIQDFWSSPSYRDSHLPRTVTTFPVVSLQEANIVHFVVKAWVVTVDM</sequence>
<dbReference type="PANTHER" id="PTHR33074:SF99">
    <property type="entry name" value="DUF1618 DOMAIN-CONTAINING PROTEIN"/>
    <property type="match status" value="1"/>
</dbReference>
<feature type="region of interest" description="Disordered" evidence="1">
    <location>
        <begin position="272"/>
        <end position="379"/>
    </location>
</feature>
<dbReference type="InterPro" id="IPR011676">
    <property type="entry name" value="DUF1618"/>
</dbReference>
<feature type="domain" description="Zinc knuckle CX2CX4HX4C" evidence="4">
    <location>
        <begin position="202"/>
        <end position="246"/>
    </location>
</feature>
<evidence type="ECO:0008006" key="7">
    <source>
        <dbReference type="Google" id="ProtNLM"/>
    </source>
</evidence>
<feature type="domain" description="DUF1618" evidence="2">
    <location>
        <begin position="518"/>
        <end position="648"/>
    </location>
</feature>
<dbReference type="Pfam" id="PF14111">
    <property type="entry name" value="DUF4283"/>
    <property type="match status" value="1"/>
</dbReference>
<dbReference type="Pfam" id="PF07762">
    <property type="entry name" value="DUF1618"/>
    <property type="match status" value="1"/>
</dbReference>
<dbReference type="Proteomes" id="UP000324897">
    <property type="component" value="Unassembled WGS sequence"/>
</dbReference>
<evidence type="ECO:0000313" key="6">
    <source>
        <dbReference type="Proteomes" id="UP000324897"/>
    </source>
</evidence>
<protein>
    <recommendedName>
        <fullName evidence="7">CCHC-type domain-containing protein</fullName>
    </recommendedName>
</protein>
<dbReference type="PANTHER" id="PTHR33074">
    <property type="entry name" value="EXPRESSED PROTEIN-RELATED"/>
    <property type="match status" value="1"/>
</dbReference>
<proteinExistence type="predicted"/>
<evidence type="ECO:0000313" key="5">
    <source>
        <dbReference type="EMBL" id="TVT99897.1"/>
    </source>
</evidence>
<evidence type="ECO:0000259" key="4">
    <source>
        <dbReference type="Pfam" id="PF14392"/>
    </source>
</evidence>
<dbReference type="AlphaFoldDB" id="A0A5J9SLM4"/>
<name>A0A5J9SLM4_9POAL</name>
<feature type="region of interest" description="Disordered" evidence="1">
    <location>
        <begin position="1"/>
        <end position="28"/>
    </location>
</feature>
<feature type="compositionally biased region" description="Basic and acidic residues" evidence="1">
    <location>
        <begin position="336"/>
        <end position="346"/>
    </location>
</feature>
<reference evidence="5 6" key="1">
    <citation type="journal article" date="2019" name="Sci. Rep.">
        <title>A high-quality genome of Eragrostis curvula grass provides insights into Poaceae evolution and supports new strategies to enhance forage quality.</title>
        <authorList>
            <person name="Carballo J."/>
            <person name="Santos B.A.C.M."/>
            <person name="Zappacosta D."/>
            <person name="Garbus I."/>
            <person name="Selva J.P."/>
            <person name="Gallo C.A."/>
            <person name="Diaz A."/>
            <person name="Albertini E."/>
            <person name="Caccamo M."/>
            <person name="Echenique V."/>
        </authorList>
    </citation>
    <scope>NUCLEOTIDE SEQUENCE [LARGE SCALE GENOMIC DNA]</scope>
    <source>
        <strain evidence="6">cv. Victoria</strain>
        <tissue evidence="5">Leaf</tissue>
    </source>
</reference>
<organism evidence="5 6">
    <name type="scientific">Eragrostis curvula</name>
    <name type="common">weeping love grass</name>
    <dbReference type="NCBI Taxonomy" id="38414"/>
    <lineage>
        <taxon>Eukaryota</taxon>
        <taxon>Viridiplantae</taxon>
        <taxon>Streptophyta</taxon>
        <taxon>Embryophyta</taxon>
        <taxon>Tracheophyta</taxon>
        <taxon>Spermatophyta</taxon>
        <taxon>Magnoliopsida</taxon>
        <taxon>Liliopsida</taxon>
        <taxon>Poales</taxon>
        <taxon>Poaceae</taxon>
        <taxon>PACMAD clade</taxon>
        <taxon>Chloridoideae</taxon>
        <taxon>Eragrostideae</taxon>
        <taxon>Eragrostidinae</taxon>
        <taxon>Eragrostis</taxon>
    </lineage>
</organism>
<dbReference type="Gramene" id="TVT99897">
    <property type="protein sequence ID" value="TVT99897"/>
    <property type="gene ID" value="EJB05_54709"/>
</dbReference>
<keyword evidence="6" id="KW-1185">Reference proteome</keyword>
<accession>A0A5J9SLM4</accession>
<dbReference type="OrthoDB" id="689628at2759"/>
<evidence type="ECO:0000256" key="1">
    <source>
        <dbReference type="SAM" id="MobiDB-lite"/>
    </source>
</evidence>
<comment type="caution">
    <text evidence="5">The sequence shown here is derived from an EMBL/GenBank/DDBJ whole genome shotgun (WGS) entry which is preliminary data.</text>
</comment>
<gene>
    <name evidence="5" type="ORF">EJB05_54709</name>
</gene>
<evidence type="ECO:0000259" key="2">
    <source>
        <dbReference type="Pfam" id="PF07762"/>
    </source>
</evidence>
<feature type="compositionally biased region" description="Acidic residues" evidence="1">
    <location>
        <begin position="310"/>
        <end position="323"/>
    </location>
</feature>
<dbReference type="EMBL" id="RWGY01000662">
    <property type="protein sequence ID" value="TVT99897.1"/>
    <property type="molecule type" value="Genomic_DNA"/>
</dbReference>
<dbReference type="InterPro" id="IPR025836">
    <property type="entry name" value="Zn_knuckle_CX2CX4HX4C"/>
</dbReference>
<dbReference type="InterPro" id="IPR025558">
    <property type="entry name" value="DUF4283"/>
</dbReference>
<dbReference type="Pfam" id="PF14392">
    <property type="entry name" value="zf-CCHC_4"/>
    <property type="match status" value="1"/>
</dbReference>
<feature type="domain" description="DUF4283" evidence="3">
    <location>
        <begin position="67"/>
        <end position="136"/>
    </location>
</feature>